<feature type="site" description="Enhances dephosphorylation of CheY-P" evidence="11">
    <location>
        <position position="154"/>
    </location>
</feature>
<evidence type="ECO:0000256" key="11">
    <source>
        <dbReference type="PIRSR" id="PIRSR002884-1"/>
    </source>
</evidence>
<dbReference type="PANTHER" id="PTHR43693:SF1">
    <property type="entry name" value="PROTEIN PHOSPHATASE CHEZ"/>
    <property type="match status" value="1"/>
</dbReference>
<dbReference type="GO" id="GO:0050920">
    <property type="term" value="P:regulation of chemotaxis"/>
    <property type="evidence" value="ECO:0007669"/>
    <property type="project" value="InterPro"/>
</dbReference>
<accession>A0A1G6HEL5</accession>
<dbReference type="GO" id="GO:0005737">
    <property type="term" value="C:cytoplasm"/>
    <property type="evidence" value="ECO:0007669"/>
    <property type="project" value="UniProtKB-SubCell"/>
</dbReference>
<dbReference type="Proteomes" id="UP000198908">
    <property type="component" value="Unassembled WGS sequence"/>
</dbReference>
<protein>
    <recommendedName>
        <fullName evidence="3 10">Protein phosphatase CheZ</fullName>
        <ecNumber evidence="10">3.1.3.-</ecNumber>
    </recommendedName>
    <alternativeName>
        <fullName evidence="9 10">Chemotaxis protein CheZ</fullName>
    </alternativeName>
</protein>
<dbReference type="GO" id="GO:0009288">
    <property type="term" value="C:bacterial-type flagellum"/>
    <property type="evidence" value="ECO:0007669"/>
    <property type="project" value="InterPro"/>
</dbReference>
<evidence type="ECO:0000256" key="7">
    <source>
        <dbReference type="ARBA" id="ARBA00022801"/>
    </source>
</evidence>
<evidence type="ECO:0000256" key="5">
    <source>
        <dbReference type="ARBA" id="ARBA00022500"/>
    </source>
</evidence>
<evidence type="ECO:0000256" key="4">
    <source>
        <dbReference type="ARBA" id="ARBA00022490"/>
    </source>
</evidence>
<evidence type="ECO:0000256" key="2">
    <source>
        <dbReference type="ARBA" id="ARBA00005908"/>
    </source>
</evidence>
<comment type="similarity">
    <text evidence="2 10">Belongs to the CheZ family.</text>
</comment>
<keyword evidence="8 10" id="KW-0904">Protein phosphatase</keyword>
<evidence type="ECO:0000313" key="13">
    <source>
        <dbReference type="Proteomes" id="UP000198908"/>
    </source>
</evidence>
<keyword evidence="5 10" id="KW-0145">Chemotaxis</keyword>
<evidence type="ECO:0000256" key="3">
    <source>
        <dbReference type="ARBA" id="ARBA00018484"/>
    </source>
</evidence>
<reference evidence="13" key="1">
    <citation type="submission" date="2016-09" db="EMBL/GenBank/DDBJ databases">
        <authorList>
            <person name="Varghese N."/>
            <person name="Submissions S."/>
        </authorList>
    </citation>
    <scope>NUCLEOTIDE SEQUENCE [LARGE SCALE GENOMIC DNA]</scope>
    <source>
        <strain evidence="13">TNe-862</strain>
    </source>
</reference>
<dbReference type="EMBL" id="FMYQ01000002">
    <property type="protein sequence ID" value="SDB92700.1"/>
    <property type="molecule type" value="Genomic_DNA"/>
</dbReference>
<dbReference type="Pfam" id="PF04344">
    <property type="entry name" value="CheZ"/>
    <property type="match status" value="1"/>
</dbReference>
<evidence type="ECO:0000256" key="10">
    <source>
        <dbReference type="PIRNR" id="PIRNR002884"/>
    </source>
</evidence>
<organism evidence="12 13">
    <name type="scientific">Paraburkholderia lycopersici</name>
    <dbReference type="NCBI Taxonomy" id="416944"/>
    <lineage>
        <taxon>Bacteria</taxon>
        <taxon>Pseudomonadati</taxon>
        <taxon>Pseudomonadota</taxon>
        <taxon>Betaproteobacteria</taxon>
        <taxon>Burkholderiales</taxon>
        <taxon>Burkholderiaceae</taxon>
        <taxon>Paraburkholderia</taxon>
    </lineage>
</organism>
<dbReference type="STRING" id="416944.SAMN05421548_102239"/>
<evidence type="ECO:0000256" key="9">
    <source>
        <dbReference type="ARBA" id="ARBA00029599"/>
    </source>
</evidence>
<dbReference type="Gene3D" id="1.10.287.500">
    <property type="entry name" value="Helix hairpin bin"/>
    <property type="match status" value="1"/>
</dbReference>
<dbReference type="GO" id="GO:0004721">
    <property type="term" value="F:phosphoprotein phosphatase activity"/>
    <property type="evidence" value="ECO:0007669"/>
    <property type="project" value="UniProtKB-KW"/>
</dbReference>
<dbReference type="AlphaFoldDB" id="A0A1G6HEL5"/>
<sequence>MNQMIDPHTAGPGNGSVDVASERILARIAQLTRTLHDSLRELGLDKNVEQVAAAVPDARKRLECVVEMTGQAADRVLTAIEIAMPMQEQLRLDASSLDARWTRWYAAPLGEKDVEALMDDTRALLQRIPVVTGAASEQLLEITLAQDFQDLTGQMIRKIMEIMRVIEQQLVNVLQENIPAARRAQFAAIAAPLAANADVPDRQTGVQGGDDAGDAAEDQAMLDEFLESLGF</sequence>
<comment type="subcellular location">
    <subcellularLocation>
        <location evidence="1 10">Cytoplasm</location>
    </subcellularLocation>
</comment>
<gene>
    <name evidence="12" type="ORF">SAMN05421548_102239</name>
</gene>
<keyword evidence="7 10" id="KW-0378">Hydrolase</keyword>
<keyword evidence="6 10" id="KW-0283">Flagellar rotation</keyword>
<dbReference type="GO" id="GO:0006935">
    <property type="term" value="P:chemotaxis"/>
    <property type="evidence" value="ECO:0007669"/>
    <property type="project" value="UniProtKB-KW"/>
</dbReference>
<evidence type="ECO:0000256" key="6">
    <source>
        <dbReference type="ARBA" id="ARBA00022779"/>
    </source>
</evidence>
<comment type="subunit">
    <text evidence="10">Homodimer.</text>
</comment>
<dbReference type="InterPro" id="IPR007439">
    <property type="entry name" value="Chemotax_Pase_CheZ"/>
</dbReference>
<dbReference type="PIRSF" id="PIRSF002884">
    <property type="entry name" value="CheZ"/>
    <property type="match status" value="1"/>
</dbReference>
<comment type="function">
    <text evidence="10">Plays an important role in bacterial chemotaxis signal transduction pathway by accelerating the dephosphorylation of phosphorylated CheY (CheY-P).</text>
</comment>
<proteinExistence type="inferred from homology"/>
<evidence type="ECO:0000256" key="8">
    <source>
        <dbReference type="ARBA" id="ARBA00022912"/>
    </source>
</evidence>
<evidence type="ECO:0000256" key="1">
    <source>
        <dbReference type="ARBA" id="ARBA00004496"/>
    </source>
</evidence>
<dbReference type="InterPro" id="IPR050992">
    <property type="entry name" value="CheZ_family_phosphatases"/>
</dbReference>
<name>A0A1G6HEL5_9BURK</name>
<evidence type="ECO:0000313" key="12">
    <source>
        <dbReference type="EMBL" id="SDB92700.1"/>
    </source>
</evidence>
<dbReference type="RefSeq" id="WP_425434059.1">
    <property type="nucleotide sequence ID" value="NZ_FMYQ01000002.1"/>
</dbReference>
<dbReference type="PANTHER" id="PTHR43693">
    <property type="entry name" value="PROTEIN PHOSPHATASE CHEZ"/>
    <property type="match status" value="1"/>
</dbReference>
<keyword evidence="4 10" id="KW-0963">Cytoplasm</keyword>
<keyword evidence="13" id="KW-1185">Reference proteome</keyword>
<dbReference type="EC" id="3.1.3.-" evidence="10"/>
<dbReference type="GO" id="GO:0097588">
    <property type="term" value="P:archaeal or bacterial-type flagellum-dependent cell motility"/>
    <property type="evidence" value="ECO:0007669"/>
    <property type="project" value="UniProtKB-KW"/>
</dbReference>
<dbReference type="SUPFAM" id="SSF75708">
    <property type="entry name" value="Chemotaxis phosphatase CheZ"/>
    <property type="match status" value="1"/>
</dbReference>